<dbReference type="PhylomeDB" id="A0A061AP83"/>
<dbReference type="EMBL" id="LK052887">
    <property type="protein sequence ID" value="CDR38949.1"/>
    <property type="molecule type" value="Genomic_DNA"/>
</dbReference>
<feature type="compositionally biased region" description="Polar residues" evidence="1">
    <location>
        <begin position="364"/>
        <end position="390"/>
    </location>
</feature>
<protein>
    <submittedName>
        <fullName evidence="2">CYFA0S02e09274g1_1</fullName>
    </submittedName>
</protein>
<feature type="compositionally biased region" description="Polar residues" evidence="1">
    <location>
        <begin position="184"/>
        <end position="193"/>
    </location>
</feature>
<feature type="region of interest" description="Disordered" evidence="1">
    <location>
        <begin position="207"/>
        <end position="236"/>
    </location>
</feature>
<feature type="compositionally biased region" description="Pro residues" evidence="1">
    <location>
        <begin position="498"/>
        <end position="519"/>
    </location>
</feature>
<feature type="region of interest" description="Disordered" evidence="1">
    <location>
        <begin position="13"/>
        <end position="56"/>
    </location>
</feature>
<name>A0A061AP83_CYBFA</name>
<dbReference type="OrthoDB" id="2553626at2759"/>
<sequence>MEGFDWLNIAGLKSDSDLPPPPVSFGVTPTSSTSSLNINTQGEAPERTPTPQETAEDLNVPLSLRADQLTRDEAKTYLRWYNDIVVRRGTNLIRIDDVFQFLRNFSISEHSRELLIRIFREVNALNLGEFFAFLRVIAHTILGQTPMRRLISQPAPIPKPKSILSAKRMKDVEEDDDNDEGELSHSSATGQGQSFDLDSFTQMLLTGQNPDQQHKKKKKGPTKRIKFSDQVSVEPSAPKNVEPVKIDMSLPMDQLLNRMPKKDTQSTTPVNEEEELKEMGDSFSNFQHVKNVDSALIHGTPSNIPSIFFDEVNNPSPRVQSPSPDQAGLRPLAPNHTGPVLPMAPNHTGPVRLLSPNHTGPVPFTNSLLQPNMTGTSSPQNGYLSPNYTGTVEGMQPSITGTLSPRVPSPRNQTPVPPQRRSRSASSPVPGERHVSLEQLEQAAMSNTPVTSNPSPSSQQQNLAAPTLAELQAQQQTQRISSPNAPAPPPPRRRGASQPPPPPPPRSSGPSPIPPPLPPKIQLTGTEPQSGYNQNNNYLQPQSTGYIQPQSTGYPQYQQQQQQQQQQTNGFAHDGQYNHNIRSATDILGDLKALQTEVDRLQYYQN</sequence>
<feature type="region of interest" description="Disordered" evidence="1">
    <location>
        <begin position="471"/>
        <end position="578"/>
    </location>
</feature>
<evidence type="ECO:0000256" key="1">
    <source>
        <dbReference type="SAM" id="MobiDB-lite"/>
    </source>
</evidence>
<feature type="region of interest" description="Disordered" evidence="1">
    <location>
        <begin position="152"/>
        <end position="193"/>
    </location>
</feature>
<feature type="compositionally biased region" description="Low complexity" evidence="1">
    <location>
        <begin position="556"/>
        <end position="567"/>
    </location>
</feature>
<proteinExistence type="predicted"/>
<dbReference type="VEuPathDB" id="FungiDB:BON22_3407"/>
<feature type="compositionally biased region" description="Low complexity" evidence="1">
    <location>
        <begin position="471"/>
        <end position="484"/>
    </location>
</feature>
<accession>A0A061AP83</accession>
<evidence type="ECO:0000313" key="2">
    <source>
        <dbReference type="EMBL" id="CDR38949.1"/>
    </source>
</evidence>
<feature type="compositionally biased region" description="Polar residues" evidence="1">
    <location>
        <begin position="313"/>
        <end position="324"/>
    </location>
</feature>
<organism evidence="2">
    <name type="scientific">Cyberlindnera fabianii</name>
    <name type="common">Yeast</name>
    <name type="synonym">Hansenula fabianii</name>
    <dbReference type="NCBI Taxonomy" id="36022"/>
    <lineage>
        <taxon>Eukaryota</taxon>
        <taxon>Fungi</taxon>
        <taxon>Dikarya</taxon>
        <taxon>Ascomycota</taxon>
        <taxon>Saccharomycotina</taxon>
        <taxon>Saccharomycetes</taxon>
        <taxon>Phaffomycetales</taxon>
        <taxon>Phaffomycetaceae</taxon>
        <taxon>Cyberlindnera</taxon>
    </lineage>
</organism>
<feature type="compositionally biased region" description="Basic residues" evidence="1">
    <location>
        <begin position="214"/>
        <end position="225"/>
    </location>
</feature>
<feature type="compositionally biased region" description="Polar residues" evidence="1">
    <location>
        <begin position="523"/>
        <end position="555"/>
    </location>
</feature>
<gene>
    <name evidence="2" type="ORF">CYFA0S_02e09274g</name>
</gene>
<reference evidence="2" key="1">
    <citation type="journal article" date="2014" name="Genome Announc.">
        <title>Genome sequence of the yeast Cyberlindnera fabianii (Hansenula fabianii).</title>
        <authorList>
            <person name="Freel K.C."/>
            <person name="Sarilar V."/>
            <person name="Neuveglise C."/>
            <person name="Devillers H."/>
            <person name="Friedrich A."/>
            <person name="Schacherer J."/>
        </authorList>
    </citation>
    <scope>NUCLEOTIDE SEQUENCE</scope>
    <source>
        <strain evidence="2">YJS4271</strain>
    </source>
</reference>
<feature type="compositionally biased region" description="Polar residues" evidence="1">
    <location>
        <begin position="27"/>
        <end position="42"/>
    </location>
</feature>
<feature type="compositionally biased region" description="Acidic residues" evidence="1">
    <location>
        <begin position="172"/>
        <end position="181"/>
    </location>
</feature>
<feature type="region of interest" description="Disordered" evidence="1">
    <location>
        <begin position="312"/>
        <end position="433"/>
    </location>
</feature>
<dbReference type="AlphaFoldDB" id="A0A061AP83"/>